<evidence type="ECO:0000313" key="3">
    <source>
        <dbReference type="Proteomes" id="UP001597092"/>
    </source>
</evidence>
<sequence>MSVSAAVGEGSADGCTLCGDSNAPETRQGKRLCRPCVRKLSSSELLGAVSSDDDRAPPDADAVPDLGARDGVEHIEENRYLVVI</sequence>
<dbReference type="RefSeq" id="WP_256305610.1">
    <property type="nucleotide sequence ID" value="NZ_JANHAW010000001.1"/>
</dbReference>
<protein>
    <submittedName>
        <fullName evidence="2">Uncharacterized protein</fullName>
    </submittedName>
</protein>
<dbReference type="AlphaFoldDB" id="A0ABD6E3Q8"/>
<gene>
    <name evidence="2" type="ORF">ACFSAS_17830</name>
</gene>
<evidence type="ECO:0000313" key="2">
    <source>
        <dbReference type="EMBL" id="MFD1687459.1"/>
    </source>
</evidence>
<dbReference type="Proteomes" id="UP001597092">
    <property type="component" value="Unassembled WGS sequence"/>
</dbReference>
<feature type="region of interest" description="Disordered" evidence="1">
    <location>
        <begin position="1"/>
        <end position="27"/>
    </location>
</feature>
<organism evidence="2 3">
    <name type="scientific">Halobellus litoreus</name>
    <dbReference type="NCBI Taxonomy" id="755310"/>
    <lineage>
        <taxon>Archaea</taxon>
        <taxon>Methanobacteriati</taxon>
        <taxon>Methanobacteriota</taxon>
        <taxon>Stenosarchaea group</taxon>
        <taxon>Halobacteria</taxon>
        <taxon>Halobacteriales</taxon>
        <taxon>Haloferacaceae</taxon>
        <taxon>Halobellus</taxon>
    </lineage>
</organism>
<reference evidence="2 3" key="1">
    <citation type="journal article" date="2019" name="Int. J. Syst. Evol. Microbiol.">
        <title>The Global Catalogue of Microorganisms (GCM) 10K type strain sequencing project: providing services to taxonomists for standard genome sequencing and annotation.</title>
        <authorList>
            <consortium name="The Broad Institute Genomics Platform"/>
            <consortium name="The Broad Institute Genome Sequencing Center for Infectious Disease"/>
            <person name="Wu L."/>
            <person name="Ma J."/>
        </authorList>
    </citation>
    <scope>NUCLEOTIDE SEQUENCE [LARGE SCALE GENOMIC DNA]</scope>
    <source>
        <strain evidence="2 3">CGMCC 1.10387</strain>
    </source>
</reference>
<accession>A0ABD6E3Q8</accession>
<dbReference type="EMBL" id="JBHUDP010000012">
    <property type="protein sequence ID" value="MFD1687459.1"/>
    <property type="molecule type" value="Genomic_DNA"/>
</dbReference>
<name>A0ABD6E3Q8_9EURY</name>
<evidence type="ECO:0000256" key="1">
    <source>
        <dbReference type="SAM" id="MobiDB-lite"/>
    </source>
</evidence>
<keyword evidence="3" id="KW-1185">Reference proteome</keyword>
<proteinExistence type="predicted"/>
<feature type="region of interest" description="Disordered" evidence="1">
    <location>
        <begin position="47"/>
        <end position="66"/>
    </location>
</feature>
<comment type="caution">
    <text evidence="2">The sequence shown here is derived from an EMBL/GenBank/DDBJ whole genome shotgun (WGS) entry which is preliminary data.</text>
</comment>